<name>A0A6A6VCA6_9PLEO</name>
<evidence type="ECO:0000313" key="1">
    <source>
        <dbReference type="EMBL" id="KAF2747354.1"/>
    </source>
</evidence>
<dbReference type="OrthoDB" id="3798487at2759"/>
<proteinExistence type="predicted"/>
<accession>A0A6A6VCA6</accession>
<reference evidence="1" key="1">
    <citation type="journal article" date="2020" name="Stud. Mycol.">
        <title>101 Dothideomycetes genomes: a test case for predicting lifestyles and emergence of pathogens.</title>
        <authorList>
            <person name="Haridas S."/>
            <person name="Albert R."/>
            <person name="Binder M."/>
            <person name="Bloem J."/>
            <person name="Labutti K."/>
            <person name="Salamov A."/>
            <person name="Andreopoulos B."/>
            <person name="Baker S."/>
            <person name="Barry K."/>
            <person name="Bills G."/>
            <person name="Bluhm B."/>
            <person name="Cannon C."/>
            <person name="Castanera R."/>
            <person name="Culley D."/>
            <person name="Daum C."/>
            <person name="Ezra D."/>
            <person name="Gonzalez J."/>
            <person name="Henrissat B."/>
            <person name="Kuo A."/>
            <person name="Liang C."/>
            <person name="Lipzen A."/>
            <person name="Lutzoni F."/>
            <person name="Magnuson J."/>
            <person name="Mondo S."/>
            <person name="Nolan M."/>
            <person name="Ohm R."/>
            <person name="Pangilinan J."/>
            <person name="Park H.-J."/>
            <person name="Ramirez L."/>
            <person name="Alfaro M."/>
            <person name="Sun H."/>
            <person name="Tritt A."/>
            <person name="Yoshinaga Y."/>
            <person name="Zwiers L.-H."/>
            <person name="Turgeon B."/>
            <person name="Goodwin S."/>
            <person name="Spatafora J."/>
            <person name="Crous P."/>
            <person name="Grigoriev I."/>
        </authorList>
    </citation>
    <scope>NUCLEOTIDE SEQUENCE</scope>
    <source>
        <strain evidence="1">CBS 119925</strain>
    </source>
</reference>
<organism evidence="1 2">
    <name type="scientific">Sporormia fimetaria CBS 119925</name>
    <dbReference type="NCBI Taxonomy" id="1340428"/>
    <lineage>
        <taxon>Eukaryota</taxon>
        <taxon>Fungi</taxon>
        <taxon>Dikarya</taxon>
        <taxon>Ascomycota</taxon>
        <taxon>Pezizomycotina</taxon>
        <taxon>Dothideomycetes</taxon>
        <taxon>Pleosporomycetidae</taxon>
        <taxon>Pleosporales</taxon>
        <taxon>Sporormiaceae</taxon>
        <taxon>Sporormia</taxon>
    </lineage>
</organism>
<evidence type="ECO:0000313" key="2">
    <source>
        <dbReference type="Proteomes" id="UP000799440"/>
    </source>
</evidence>
<protein>
    <submittedName>
        <fullName evidence="1">Uncharacterized protein</fullName>
    </submittedName>
</protein>
<gene>
    <name evidence="1" type="ORF">M011DRAFT_57044</name>
</gene>
<dbReference type="Proteomes" id="UP000799440">
    <property type="component" value="Unassembled WGS sequence"/>
</dbReference>
<dbReference type="AlphaFoldDB" id="A0A6A6VCA6"/>
<keyword evidence="2" id="KW-1185">Reference proteome</keyword>
<sequence length="503" mass="57549">MQFPASVLFCEKELESFVRWQREEKALPESQWGVLPDAYQYADYTAWHQKLRSVYRAHPKEPESGHETHMEGFEMTEVKDSDEPGDAGWAQAEICGHALHPAHPAFLREGDTDDSETDELPYGVVRCPTCIITAHMEFLAALETRWAEAGGPWRTIDRQTDPDASRYVACTQAYHWAKAHLMNLVADYERWAEDEAKWEKQNPLVDVEVPKAYGAARAMEKFRQDQHLELNTCSSEQEAQIGRRNTSKEGKQITFTPDTVDSLGRSNALYHRSSDSYDLDCPHASPHWEGWEDTSFSHSLLYNIAQCRILLVIRDSEAHPEVTYIELNEGEGRGENKHVCRLQEIVMDWLMASEPDARGRWGDYYARTSDYFLVWREDLCYGDDFTSFTTVASLVGTEVEEYARLIGHIDEEDLGEQDVAEEDSYPEVLTEACLSVEDWTEDFMLEEGSHMEEHSDEDLSREQSPACPLPSSWIAIQVITKFLEREKVGAARTIPPNPAILRP</sequence>
<dbReference type="EMBL" id="MU006573">
    <property type="protein sequence ID" value="KAF2747354.1"/>
    <property type="molecule type" value="Genomic_DNA"/>
</dbReference>